<evidence type="ECO:0000313" key="8">
    <source>
        <dbReference type="EMBL" id="EDV98867.1"/>
    </source>
</evidence>
<dbReference type="GO" id="GO:0005085">
    <property type="term" value="F:guanyl-nucleotide exchange factor activity"/>
    <property type="evidence" value="ECO:0007669"/>
    <property type="project" value="TreeGrafter"/>
</dbReference>
<dbReference type="SUPFAM" id="SSF54984">
    <property type="entry name" value="eEF-1beta-like"/>
    <property type="match status" value="1"/>
</dbReference>
<dbReference type="InParanoid" id="B4JPN7"/>
<dbReference type="InterPro" id="IPR018940">
    <property type="entry name" value="EF-1_beta_acid_region_euk"/>
</dbReference>
<evidence type="ECO:0000256" key="3">
    <source>
        <dbReference type="ARBA" id="ARBA00022917"/>
    </source>
</evidence>
<evidence type="ECO:0000313" key="9">
    <source>
        <dbReference type="Proteomes" id="UP000001070"/>
    </source>
</evidence>
<name>B4JPN7_DROGR</name>
<accession>B4JPN7</accession>
<dbReference type="GO" id="GO:0005853">
    <property type="term" value="C:eukaryotic translation elongation factor 1 complex"/>
    <property type="evidence" value="ECO:0007669"/>
    <property type="project" value="InterPro"/>
</dbReference>
<feature type="region of interest" description="Disordered" evidence="5">
    <location>
        <begin position="104"/>
        <end position="129"/>
    </location>
</feature>
<dbReference type="InterPro" id="IPR014038">
    <property type="entry name" value="EF1B_bsu/dsu_GNE"/>
</dbReference>
<comment type="similarity">
    <text evidence="1 4">Belongs to the EF-1-beta/EF-1-delta family.</text>
</comment>
<sequence length="252" mass="28334">MDKVWTDKACYNKAEKLYQEWLCKGTQSNNCSLLVTEIAKAREDIQSSLEKIDDITFEPCSNSGILSRLAILEAENKEIKELYQAILKKITLIENNNNTTSSAASVQKVETSNGNNNAAAADDDDDDVDLFASDSEEEDAEKQRIREERLSKYNEKKSTKTAIIAKSSILLDVKPWDDEADLKAMEAKIREIQWDGLLWGASKFVPVAFGIQKITISCVVEDEKVSVDWLTEEIEKIEDLVQSVDIAAFNKI</sequence>
<evidence type="ECO:0000259" key="6">
    <source>
        <dbReference type="SMART" id="SM00888"/>
    </source>
</evidence>
<dbReference type="STRING" id="7222.B4JPN7"/>
<dbReference type="Pfam" id="PF00736">
    <property type="entry name" value="EF1_GNE"/>
    <property type="match status" value="1"/>
</dbReference>
<dbReference type="PROSITE" id="PS00825">
    <property type="entry name" value="EF1BD_2"/>
    <property type="match status" value="1"/>
</dbReference>
<keyword evidence="2 4" id="KW-0251">Elongation factor</keyword>
<dbReference type="EMBL" id="CH916372">
    <property type="protein sequence ID" value="EDV98867.1"/>
    <property type="molecule type" value="Genomic_DNA"/>
</dbReference>
<dbReference type="InterPro" id="IPR036219">
    <property type="entry name" value="eEF-1beta-like_sf"/>
</dbReference>
<dbReference type="Proteomes" id="UP000001070">
    <property type="component" value="Unassembled WGS sequence"/>
</dbReference>
<dbReference type="SMART" id="SM00888">
    <property type="entry name" value="EF1_GNE"/>
    <property type="match status" value="1"/>
</dbReference>
<keyword evidence="3 4" id="KW-0648">Protein biosynthesis</keyword>
<dbReference type="GO" id="GO:0005829">
    <property type="term" value="C:cytosol"/>
    <property type="evidence" value="ECO:0007669"/>
    <property type="project" value="TreeGrafter"/>
</dbReference>
<dbReference type="SMR" id="B4JPN7"/>
<protein>
    <submittedName>
        <fullName evidence="8">GH13553</fullName>
    </submittedName>
</protein>
<dbReference type="OMA" id="QKITISC"/>
<dbReference type="HOGENOM" id="CLU_050172_1_0_1"/>
<dbReference type="SMART" id="SM01182">
    <property type="entry name" value="EF-1_beta_acid"/>
    <property type="match status" value="1"/>
</dbReference>
<dbReference type="eggNOG" id="KOG1668">
    <property type="taxonomic scope" value="Eukaryota"/>
</dbReference>
<dbReference type="InterPro" id="IPR049720">
    <property type="entry name" value="EF1B_bsu/dsu"/>
</dbReference>
<dbReference type="FunFam" id="3.30.70.60:FF:000001">
    <property type="entry name" value="Elongation factor 1-beta 1 like"/>
    <property type="match status" value="1"/>
</dbReference>
<dbReference type="PhylomeDB" id="B4JPN7"/>
<dbReference type="AlphaFoldDB" id="B4JPN7"/>
<gene>
    <name evidence="8" type="primary">Dgri\GH13553</name>
    <name evidence="8" type="ORF">Dgri_GH13553</name>
</gene>
<dbReference type="PANTHER" id="PTHR11595:SF26">
    <property type="entry name" value="ELONGATION FACTOR 1-DELTA"/>
    <property type="match status" value="1"/>
</dbReference>
<proteinExistence type="inferred from homology"/>
<feature type="domain" description="Elongation factor 1 beta central acidic region eukaryote" evidence="7">
    <location>
        <begin position="130"/>
        <end position="157"/>
    </location>
</feature>
<organism evidence="9">
    <name type="scientific">Drosophila grimshawi</name>
    <name type="common">Hawaiian fruit fly</name>
    <name type="synonym">Idiomyia grimshawi</name>
    <dbReference type="NCBI Taxonomy" id="7222"/>
    <lineage>
        <taxon>Eukaryota</taxon>
        <taxon>Metazoa</taxon>
        <taxon>Ecdysozoa</taxon>
        <taxon>Arthropoda</taxon>
        <taxon>Hexapoda</taxon>
        <taxon>Insecta</taxon>
        <taxon>Pterygota</taxon>
        <taxon>Neoptera</taxon>
        <taxon>Endopterygota</taxon>
        <taxon>Diptera</taxon>
        <taxon>Brachycera</taxon>
        <taxon>Muscomorpha</taxon>
        <taxon>Ephydroidea</taxon>
        <taxon>Drosophilidae</taxon>
        <taxon>Drosophila</taxon>
        <taxon>Hawaiian Drosophila</taxon>
    </lineage>
</organism>
<dbReference type="InterPro" id="IPR001326">
    <property type="entry name" value="Transl_elong_EF1B_B/D_CS"/>
</dbReference>
<dbReference type="OrthoDB" id="331763at2759"/>
<dbReference type="GO" id="GO:0003746">
    <property type="term" value="F:translation elongation factor activity"/>
    <property type="evidence" value="ECO:0007669"/>
    <property type="project" value="UniProtKB-KW"/>
</dbReference>
<dbReference type="InterPro" id="IPR014717">
    <property type="entry name" value="Transl_elong_EF1B/ribsomal_bS6"/>
</dbReference>
<dbReference type="Pfam" id="PF10587">
    <property type="entry name" value="EF-1_beta_acid"/>
    <property type="match status" value="1"/>
</dbReference>
<dbReference type="PANTHER" id="PTHR11595">
    <property type="entry name" value="EF-HAND AND COILED-COIL DOMAIN-CONTAINING FAMILY MEMBER"/>
    <property type="match status" value="1"/>
</dbReference>
<dbReference type="FunCoup" id="B4JPN7">
    <property type="interactions" value="171"/>
</dbReference>
<reference evidence="8 9" key="1">
    <citation type="journal article" date="2007" name="Nature">
        <title>Evolution of genes and genomes on the Drosophila phylogeny.</title>
        <authorList>
            <consortium name="Drosophila 12 Genomes Consortium"/>
            <person name="Clark A.G."/>
            <person name="Eisen M.B."/>
            <person name="Smith D.R."/>
            <person name="Bergman C.M."/>
            <person name="Oliver B."/>
            <person name="Markow T.A."/>
            <person name="Kaufman T.C."/>
            <person name="Kellis M."/>
            <person name="Gelbart W."/>
            <person name="Iyer V.N."/>
            <person name="Pollard D.A."/>
            <person name="Sackton T.B."/>
            <person name="Larracuente A.M."/>
            <person name="Singh N.D."/>
            <person name="Abad J.P."/>
            <person name="Abt D.N."/>
            <person name="Adryan B."/>
            <person name="Aguade M."/>
            <person name="Akashi H."/>
            <person name="Anderson W.W."/>
            <person name="Aquadro C.F."/>
            <person name="Ardell D.H."/>
            <person name="Arguello R."/>
            <person name="Artieri C.G."/>
            <person name="Barbash D.A."/>
            <person name="Barker D."/>
            <person name="Barsanti P."/>
            <person name="Batterham P."/>
            <person name="Batzoglou S."/>
            <person name="Begun D."/>
            <person name="Bhutkar A."/>
            <person name="Blanco E."/>
            <person name="Bosak S.A."/>
            <person name="Bradley R.K."/>
            <person name="Brand A.D."/>
            <person name="Brent M.R."/>
            <person name="Brooks A.N."/>
            <person name="Brown R.H."/>
            <person name="Butlin R.K."/>
            <person name="Caggese C."/>
            <person name="Calvi B.R."/>
            <person name="Bernardo de Carvalho A."/>
            <person name="Caspi A."/>
            <person name="Castrezana S."/>
            <person name="Celniker S.E."/>
            <person name="Chang J.L."/>
            <person name="Chapple C."/>
            <person name="Chatterji S."/>
            <person name="Chinwalla A."/>
            <person name="Civetta A."/>
            <person name="Clifton S.W."/>
            <person name="Comeron J.M."/>
            <person name="Costello J.C."/>
            <person name="Coyne J.A."/>
            <person name="Daub J."/>
            <person name="David R.G."/>
            <person name="Delcher A.L."/>
            <person name="Delehaunty K."/>
            <person name="Do C.B."/>
            <person name="Ebling H."/>
            <person name="Edwards K."/>
            <person name="Eickbush T."/>
            <person name="Evans J.D."/>
            <person name="Filipski A."/>
            <person name="Findeiss S."/>
            <person name="Freyhult E."/>
            <person name="Fulton L."/>
            <person name="Fulton R."/>
            <person name="Garcia A.C."/>
            <person name="Gardiner A."/>
            <person name="Garfield D.A."/>
            <person name="Garvin B.E."/>
            <person name="Gibson G."/>
            <person name="Gilbert D."/>
            <person name="Gnerre S."/>
            <person name="Godfrey J."/>
            <person name="Good R."/>
            <person name="Gotea V."/>
            <person name="Gravely B."/>
            <person name="Greenberg A.J."/>
            <person name="Griffiths-Jones S."/>
            <person name="Gross S."/>
            <person name="Guigo R."/>
            <person name="Gustafson E.A."/>
            <person name="Haerty W."/>
            <person name="Hahn M.W."/>
            <person name="Halligan D.L."/>
            <person name="Halpern A.L."/>
            <person name="Halter G.M."/>
            <person name="Han M.V."/>
            <person name="Heger A."/>
            <person name="Hillier L."/>
            <person name="Hinrichs A.S."/>
            <person name="Holmes I."/>
            <person name="Hoskins R.A."/>
            <person name="Hubisz M.J."/>
            <person name="Hultmark D."/>
            <person name="Huntley M.A."/>
            <person name="Jaffe D.B."/>
            <person name="Jagadeeshan S."/>
            <person name="Jeck W.R."/>
            <person name="Johnson J."/>
            <person name="Jones C.D."/>
            <person name="Jordan W.C."/>
            <person name="Karpen G.H."/>
            <person name="Kataoka E."/>
            <person name="Keightley P.D."/>
            <person name="Kheradpour P."/>
            <person name="Kirkness E.F."/>
            <person name="Koerich L.B."/>
            <person name="Kristiansen K."/>
            <person name="Kudrna D."/>
            <person name="Kulathinal R.J."/>
            <person name="Kumar S."/>
            <person name="Kwok R."/>
            <person name="Lander E."/>
            <person name="Langley C.H."/>
            <person name="Lapoint R."/>
            <person name="Lazzaro B.P."/>
            <person name="Lee S.J."/>
            <person name="Levesque L."/>
            <person name="Li R."/>
            <person name="Lin C.F."/>
            <person name="Lin M.F."/>
            <person name="Lindblad-Toh K."/>
            <person name="Llopart A."/>
            <person name="Long M."/>
            <person name="Low L."/>
            <person name="Lozovsky E."/>
            <person name="Lu J."/>
            <person name="Luo M."/>
            <person name="Machado C.A."/>
            <person name="Makalowski W."/>
            <person name="Marzo M."/>
            <person name="Matsuda M."/>
            <person name="Matzkin L."/>
            <person name="McAllister B."/>
            <person name="McBride C.S."/>
            <person name="McKernan B."/>
            <person name="McKernan K."/>
            <person name="Mendez-Lago M."/>
            <person name="Minx P."/>
            <person name="Mollenhauer M.U."/>
            <person name="Montooth K."/>
            <person name="Mount S.M."/>
            <person name="Mu X."/>
            <person name="Myers E."/>
            <person name="Negre B."/>
            <person name="Newfeld S."/>
            <person name="Nielsen R."/>
            <person name="Noor M.A."/>
            <person name="O'Grady P."/>
            <person name="Pachter L."/>
            <person name="Papaceit M."/>
            <person name="Parisi M.J."/>
            <person name="Parisi M."/>
            <person name="Parts L."/>
            <person name="Pedersen J.S."/>
            <person name="Pesole G."/>
            <person name="Phillippy A.M."/>
            <person name="Ponting C.P."/>
            <person name="Pop M."/>
            <person name="Porcelli D."/>
            <person name="Powell J.R."/>
            <person name="Prohaska S."/>
            <person name="Pruitt K."/>
            <person name="Puig M."/>
            <person name="Quesneville H."/>
            <person name="Ram K.R."/>
            <person name="Rand D."/>
            <person name="Rasmussen M.D."/>
            <person name="Reed L.K."/>
            <person name="Reenan R."/>
            <person name="Reily A."/>
            <person name="Remington K.A."/>
            <person name="Rieger T.T."/>
            <person name="Ritchie M.G."/>
            <person name="Robin C."/>
            <person name="Rogers Y.H."/>
            <person name="Rohde C."/>
            <person name="Rozas J."/>
            <person name="Rubenfield M.J."/>
            <person name="Ruiz A."/>
            <person name="Russo S."/>
            <person name="Salzberg S.L."/>
            <person name="Sanchez-Gracia A."/>
            <person name="Saranga D.J."/>
            <person name="Sato H."/>
            <person name="Schaeffer S.W."/>
            <person name="Schatz M.C."/>
            <person name="Schlenke T."/>
            <person name="Schwartz R."/>
            <person name="Segarra C."/>
            <person name="Singh R.S."/>
            <person name="Sirot L."/>
            <person name="Sirota M."/>
            <person name="Sisneros N.B."/>
            <person name="Smith C.D."/>
            <person name="Smith T.F."/>
            <person name="Spieth J."/>
            <person name="Stage D.E."/>
            <person name="Stark A."/>
            <person name="Stephan W."/>
            <person name="Strausberg R.L."/>
            <person name="Strempel S."/>
            <person name="Sturgill D."/>
            <person name="Sutton G."/>
            <person name="Sutton G.G."/>
            <person name="Tao W."/>
            <person name="Teichmann S."/>
            <person name="Tobari Y.N."/>
            <person name="Tomimura Y."/>
            <person name="Tsolas J.M."/>
            <person name="Valente V.L."/>
            <person name="Venter E."/>
            <person name="Venter J.C."/>
            <person name="Vicario S."/>
            <person name="Vieira F.G."/>
            <person name="Vilella A.J."/>
            <person name="Villasante A."/>
            <person name="Walenz B."/>
            <person name="Wang J."/>
            <person name="Wasserman M."/>
            <person name="Watts T."/>
            <person name="Wilson D."/>
            <person name="Wilson R.K."/>
            <person name="Wing R.A."/>
            <person name="Wolfner M.F."/>
            <person name="Wong A."/>
            <person name="Wong G.K."/>
            <person name="Wu C.I."/>
            <person name="Wu G."/>
            <person name="Yamamoto D."/>
            <person name="Yang H.P."/>
            <person name="Yang S.P."/>
            <person name="Yorke J.A."/>
            <person name="Yoshida K."/>
            <person name="Zdobnov E."/>
            <person name="Zhang P."/>
            <person name="Zhang Y."/>
            <person name="Zimin A.V."/>
            <person name="Baldwin J."/>
            <person name="Abdouelleil A."/>
            <person name="Abdulkadir J."/>
            <person name="Abebe A."/>
            <person name="Abera B."/>
            <person name="Abreu J."/>
            <person name="Acer S.C."/>
            <person name="Aftuck L."/>
            <person name="Alexander A."/>
            <person name="An P."/>
            <person name="Anderson E."/>
            <person name="Anderson S."/>
            <person name="Arachi H."/>
            <person name="Azer M."/>
            <person name="Bachantsang P."/>
            <person name="Barry A."/>
            <person name="Bayul T."/>
            <person name="Berlin A."/>
            <person name="Bessette D."/>
            <person name="Bloom T."/>
            <person name="Blye J."/>
            <person name="Boguslavskiy L."/>
            <person name="Bonnet C."/>
            <person name="Boukhgalter B."/>
            <person name="Bourzgui I."/>
            <person name="Brown A."/>
            <person name="Cahill P."/>
            <person name="Channer S."/>
            <person name="Cheshatsang Y."/>
            <person name="Chuda L."/>
            <person name="Citroen M."/>
            <person name="Collymore A."/>
            <person name="Cooke P."/>
            <person name="Costello M."/>
            <person name="D'Aco K."/>
            <person name="Daza R."/>
            <person name="De Haan G."/>
            <person name="DeGray S."/>
            <person name="DeMaso C."/>
            <person name="Dhargay N."/>
            <person name="Dooley K."/>
            <person name="Dooley E."/>
            <person name="Doricent M."/>
            <person name="Dorje P."/>
            <person name="Dorjee K."/>
            <person name="Dupes A."/>
            <person name="Elong R."/>
            <person name="Falk J."/>
            <person name="Farina A."/>
            <person name="Faro S."/>
            <person name="Ferguson D."/>
            <person name="Fisher S."/>
            <person name="Foley C.D."/>
            <person name="Franke A."/>
            <person name="Friedrich D."/>
            <person name="Gadbois L."/>
            <person name="Gearin G."/>
            <person name="Gearin C.R."/>
            <person name="Giannoukos G."/>
            <person name="Goode T."/>
            <person name="Graham J."/>
            <person name="Grandbois E."/>
            <person name="Grewal S."/>
            <person name="Gyaltsen K."/>
            <person name="Hafez N."/>
            <person name="Hagos B."/>
            <person name="Hall J."/>
            <person name="Henson C."/>
            <person name="Hollinger A."/>
            <person name="Honan T."/>
            <person name="Huard M.D."/>
            <person name="Hughes L."/>
            <person name="Hurhula B."/>
            <person name="Husby M.E."/>
            <person name="Kamat A."/>
            <person name="Kanga B."/>
            <person name="Kashin S."/>
            <person name="Khazanovich D."/>
            <person name="Kisner P."/>
            <person name="Lance K."/>
            <person name="Lara M."/>
            <person name="Lee W."/>
            <person name="Lennon N."/>
            <person name="Letendre F."/>
            <person name="LeVine R."/>
            <person name="Lipovsky A."/>
            <person name="Liu X."/>
            <person name="Liu J."/>
            <person name="Liu S."/>
            <person name="Lokyitsang T."/>
            <person name="Lokyitsang Y."/>
            <person name="Lubonja R."/>
            <person name="Lui A."/>
            <person name="MacDonald P."/>
            <person name="Magnisalis V."/>
            <person name="Maru K."/>
            <person name="Matthews C."/>
            <person name="McCusker W."/>
            <person name="McDonough S."/>
            <person name="Mehta T."/>
            <person name="Meldrim J."/>
            <person name="Meneus L."/>
            <person name="Mihai O."/>
            <person name="Mihalev A."/>
            <person name="Mihova T."/>
            <person name="Mittelman R."/>
            <person name="Mlenga V."/>
            <person name="Montmayeur A."/>
            <person name="Mulrain L."/>
            <person name="Navidi A."/>
            <person name="Naylor J."/>
            <person name="Negash T."/>
            <person name="Nguyen T."/>
            <person name="Nguyen N."/>
            <person name="Nicol R."/>
            <person name="Norbu C."/>
            <person name="Norbu N."/>
            <person name="Novod N."/>
            <person name="O'Neill B."/>
            <person name="Osman S."/>
            <person name="Markiewicz E."/>
            <person name="Oyono O.L."/>
            <person name="Patti C."/>
            <person name="Phunkhang P."/>
            <person name="Pierre F."/>
            <person name="Priest M."/>
            <person name="Raghuraman S."/>
            <person name="Rege F."/>
            <person name="Reyes R."/>
            <person name="Rise C."/>
            <person name="Rogov P."/>
            <person name="Ross K."/>
            <person name="Ryan E."/>
            <person name="Settipalli S."/>
            <person name="Shea T."/>
            <person name="Sherpa N."/>
            <person name="Shi L."/>
            <person name="Shih D."/>
            <person name="Sparrow T."/>
            <person name="Spaulding J."/>
            <person name="Stalker J."/>
            <person name="Stange-Thomann N."/>
            <person name="Stavropoulos S."/>
            <person name="Stone C."/>
            <person name="Strader C."/>
            <person name="Tesfaye S."/>
            <person name="Thomson T."/>
            <person name="Thoulutsang Y."/>
            <person name="Thoulutsang D."/>
            <person name="Topham K."/>
            <person name="Topping I."/>
            <person name="Tsamla T."/>
            <person name="Vassiliev H."/>
            <person name="Vo A."/>
            <person name="Wangchuk T."/>
            <person name="Wangdi T."/>
            <person name="Weiand M."/>
            <person name="Wilkinson J."/>
            <person name="Wilson A."/>
            <person name="Yadav S."/>
            <person name="Young G."/>
            <person name="Yu Q."/>
            <person name="Zembek L."/>
            <person name="Zhong D."/>
            <person name="Zimmer A."/>
            <person name="Zwirko Z."/>
            <person name="Jaffe D.B."/>
            <person name="Alvarez P."/>
            <person name="Brockman W."/>
            <person name="Butler J."/>
            <person name="Chin C."/>
            <person name="Gnerre S."/>
            <person name="Grabherr M."/>
            <person name="Kleber M."/>
            <person name="Mauceli E."/>
            <person name="MacCallum I."/>
        </authorList>
    </citation>
    <scope>NUCLEOTIDE SEQUENCE [LARGE SCALE GENOMIC DNA]</scope>
    <source>
        <strain evidence="9">Tucson 15287-2541.00</strain>
    </source>
</reference>
<evidence type="ECO:0000256" key="1">
    <source>
        <dbReference type="ARBA" id="ARBA00007411"/>
    </source>
</evidence>
<evidence type="ECO:0000256" key="2">
    <source>
        <dbReference type="ARBA" id="ARBA00022768"/>
    </source>
</evidence>
<dbReference type="KEGG" id="dgr:6567046"/>
<evidence type="ECO:0000256" key="5">
    <source>
        <dbReference type="SAM" id="MobiDB-lite"/>
    </source>
</evidence>
<dbReference type="Gene3D" id="3.30.70.60">
    <property type="match status" value="1"/>
</dbReference>
<feature type="domain" description="Translation elongation factor EF1B beta/delta subunit guanine nucleotide exchange" evidence="6">
    <location>
        <begin position="166"/>
        <end position="252"/>
    </location>
</feature>
<evidence type="ECO:0000259" key="7">
    <source>
        <dbReference type="SMART" id="SM01182"/>
    </source>
</evidence>
<keyword evidence="9" id="KW-1185">Reference proteome</keyword>
<evidence type="ECO:0000256" key="4">
    <source>
        <dbReference type="RuleBase" id="RU003791"/>
    </source>
</evidence>
<dbReference type="CDD" id="cd00292">
    <property type="entry name" value="EF1B"/>
    <property type="match status" value="1"/>
</dbReference>